<organism evidence="2 3">
    <name type="scientific">Bordetella trematum</name>
    <dbReference type="NCBI Taxonomy" id="123899"/>
    <lineage>
        <taxon>Bacteria</taxon>
        <taxon>Pseudomonadati</taxon>
        <taxon>Pseudomonadota</taxon>
        <taxon>Betaproteobacteria</taxon>
        <taxon>Burkholderiales</taxon>
        <taxon>Alcaligenaceae</taxon>
        <taxon>Bordetella</taxon>
    </lineage>
</organism>
<evidence type="ECO:0008006" key="4">
    <source>
        <dbReference type="Google" id="ProtNLM"/>
    </source>
</evidence>
<keyword evidence="1" id="KW-0732">Signal</keyword>
<evidence type="ECO:0000313" key="3">
    <source>
        <dbReference type="Proteomes" id="UP000076825"/>
    </source>
</evidence>
<feature type="chain" id="PRO_5009816799" description="Lipoprotein" evidence="1">
    <location>
        <begin position="20"/>
        <end position="99"/>
    </location>
</feature>
<reference evidence="2 3" key="1">
    <citation type="submission" date="2016-04" db="EMBL/GenBank/DDBJ databases">
        <authorList>
            <consortium name="Pathogen Informatics"/>
        </authorList>
    </citation>
    <scope>NUCLEOTIDE SEQUENCE [LARGE SCALE GENOMIC DNA]</scope>
    <source>
        <strain evidence="2 3">H044680328</strain>
    </source>
</reference>
<dbReference type="AlphaFoldDB" id="A0A157SH86"/>
<dbReference type="PATRIC" id="fig|123899.6.peg.1881"/>
<dbReference type="eggNOG" id="ENOG5030I9B">
    <property type="taxonomic scope" value="Bacteria"/>
</dbReference>
<dbReference type="RefSeq" id="WP_025513010.1">
    <property type="nucleotide sequence ID" value="NZ_CP016340.1"/>
</dbReference>
<keyword evidence="3" id="KW-1185">Reference proteome</keyword>
<name>A0A157SH86_9BORD</name>
<dbReference type="EMBL" id="LT546645">
    <property type="protein sequence ID" value="SAI69694.1"/>
    <property type="molecule type" value="Genomic_DNA"/>
</dbReference>
<protein>
    <recommendedName>
        <fullName evidence="4">Lipoprotein</fullName>
    </recommendedName>
</protein>
<dbReference type="KEGG" id="btrm:SAMEA390648701892"/>
<evidence type="ECO:0000256" key="1">
    <source>
        <dbReference type="SAM" id="SignalP"/>
    </source>
</evidence>
<dbReference type="OrthoDB" id="7027094at2"/>
<accession>A0A157SH86</accession>
<gene>
    <name evidence="2" type="ORF">SAMEA3906487_01892</name>
</gene>
<sequence>MLRLALLLLAACLASAAHAANTPCSGKKGGVQRCVGDRFLCRDGSISASKRQCTAPEPAAAPPARATGPCPCSGRQYCTGPRGGTYCLTPSGKKSYLRP</sequence>
<proteinExistence type="predicted"/>
<evidence type="ECO:0000313" key="2">
    <source>
        <dbReference type="EMBL" id="SAI69694.1"/>
    </source>
</evidence>
<feature type="signal peptide" evidence="1">
    <location>
        <begin position="1"/>
        <end position="19"/>
    </location>
</feature>
<dbReference type="Proteomes" id="UP000076825">
    <property type="component" value="Chromosome 1"/>
</dbReference>
<dbReference type="GeneID" id="56590827"/>